<dbReference type="EMBL" id="JAYMYQ010000009">
    <property type="protein sequence ID" value="KAK7314133.1"/>
    <property type="molecule type" value="Genomic_DNA"/>
</dbReference>
<organism evidence="1 2">
    <name type="scientific">Canavalia gladiata</name>
    <name type="common">Sword bean</name>
    <name type="synonym">Dolichos gladiatus</name>
    <dbReference type="NCBI Taxonomy" id="3824"/>
    <lineage>
        <taxon>Eukaryota</taxon>
        <taxon>Viridiplantae</taxon>
        <taxon>Streptophyta</taxon>
        <taxon>Embryophyta</taxon>
        <taxon>Tracheophyta</taxon>
        <taxon>Spermatophyta</taxon>
        <taxon>Magnoliopsida</taxon>
        <taxon>eudicotyledons</taxon>
        <taxon>Gunneridae</taxon>
        <taxon>Pentapetalae</taxon>
        <taxon>rosids</taxon>
        <taxon>fabids</taxon>
        <taxon>Fabales</taxon>
        <taxon>Fabaceae</taxon>
        <taxon>Papilionoideae</taxon>
        <taxon>50 kb inversion clade</taxon>
        <taxon>NPAAA clade</taxon>
        <taxon>indigoferoid/millettioid clade</taxon>
        <taxon>Phaseoleae</taxon>
        <taxon>Canavalia</taxon>
    </lineage>
</organism>
<dbReference type="AlphaFoldDB" id="A0AAN9PZP3"/>
<name>A0AAN9PZP3_CANGL</name>
<comment type="caution">
    <text evidence="1">The sequence shown here is derived from an EMBL/GenBank/DDBJ whole genome shotgun (WGS) entry which is preliminary data.</text>
</comment>
<sequence>MFREDWDTRKILKHNFWHLFQQNYFVIRIYDENDGNYHASETEKQGAQPTKIPPIEVPDISADVLKEVTDNFGQDSLI</sequence>
<accession>A0AAN9PZP3</accession>
<evidence type="ECO:0000313" key="1">
    <source>
        <dbReference type="EMBL" id="KAK7314133.1"/>
    </source>
</evidence>
<proteinExistence type="predicted"/>
<dbReference type="Proteomes" id="UP001367508">
    <property type="component" value="Unassembled WGS sequence"/>
</dbReference>
<gene>
    <name evidence="1" type="ORF">VNO77_39345</name>
</gene>
<evidence type="ECO:0000313" key="2">
    <source>
        <dbReference type="Proteomes" id="UP001367508"/>
    </source>
</evidence>
<keyword evidence="2" id="KW-1185">Reference proteome</keyword>
<protein>
    <submittedName>
        <fullName evidence="1">Uncharacterized protein</fullName>
    </submittedName>
</protein>
<reference evidence="1 2" key="1">
    <citation type="submission" date="2024-01" db="EMBL/GenBank/DDBJ databases">
        <title>The genomes of 5 underutilized Papilionoideae crops provide insights into root nodulation and disease resistanc.</title>
        <authorList>
            <person name="Jiang F."/>
        </authorList>
    </citation>
    <scope>NUCLEOTIDE SEQUENCE [LARGE SCALE GENOMIC DNA]</scope>
    <source>
        <strain evidence="1">LVBAO_FW01</strain>
        <tissue evidence="1">Leaves</tissue>
    </source>
</reference>